<dbReference type="GO" id="GO:0006355">
    <property type="term" value="P:regulation of DNA-templated transcription"/>
    <property type="evidence" value="ECO:0007669"/>
    <property type="project" value="InterPro"/>
</dbReference>
<dbReference type="AlphaFoldDB" id="W8KL42"/>
<dbReference type="GO" id="GO:0000156">
    <property type="term" value="F:phosphorelay response regulator activity"/>
    <property type="evidence" value="ECO:0007669"/>
    <property type="project" value="TreeGrafter"/>
</dbReference>
<dbReference type="Proteomes" id="UP000019442">
    <property type="component" value="Chromosome"/>
</dbReference>
<dbReference type="Pfam" id="PF00486">
    <property type="entry name" value="Trans_reg_C"/>
    <property type="match status" value="1"/>
</dbReference>
<dbReference type="InterPro" id="IPR011006">
    <property type="entry name" value="CheY-like_superfamily"/>
</dbReference>
<feature type="domain" description="OmpR/PhoB-type" evidence="5">
    <location>
        <begin position="120"/>
        <end position="222"/>
    </location>
</feature>
<dbReference type="SUPFAM" id="SSF52172">
    <property type="entry name" value="CheY-like"/>
    <property type="match status" value="1"/>
</dbReference>
<evidence type="ECO:0000256" key="1">
    <source>
        <dbReference type="ARBA" id="ARBA00023125"/>
    </source>
</evidence>
<sequence>MVEDEPKIAALLSDYLHQEHYTVSLLDSGLPVMDKVRTDPPSLILLDIMLPDMDGMGLCREIRRISAVPIIMLTARIEEADRLRGFELGADDYVCKPFSPREVMARVRALLRRVGQEPIPTSMHTQDALGLHLEPTRHRAVFNGRELTLTPVEFRLLQQLHDQPNTVLSREDLLDGLYDDHRVVTARTVDSHIKNLRRKLQAAAPGHPLIQAVYGVGYRFTSLAP</sequence>
<keyword evidence="7" id="KW-1185">Reference proteome</keyword>
<dbReference type="GO" id="GO:0000976">
    <property type="term" value="F:transcription cis-regulatory region binding"/>
    <property type="evidence" value="ECO:0007669"/>
    <property type="project" value="TreeGrafter"/>
</dbReference>
<dbReference type="Pfam" id="PF00072">
    <property type="entry name" value="Response_reg"/>
    <property type="match status" value="1"/>
</dbReference>
<reference evidence="7" key="2">
    <citation type="submission" date="2014-02" db="EMBL/GenBank/DDBJ databases">
        <title>Draft Genome Sequence of extremely halophilic bacteria Halorhodospira halochloris.</title>
        <authorList>
            <person name="Singh K.S."/>
        </authorList>
    </citation>
    <scope>NUCLEOTIDE SEQUENCE [LARGE SCALE GENOMIC DNA]</scope>
    <source>
        <strain evidence="7">A</strain>
    </source>
</reference>
<dbReference type="GO" id="GO:0032993">
    <property type="term" value="C:protein-DNA complex"/>
    <property type="evidence" value="ECO:0007669"/>
    <property type="project" value="TreeGrafter"/>
</dbReference>
<dbReference type="InterPro" id="IPR016032">
    <property type="entry name" value="Sig_transdc_resp-reg_C-effctor"/>
</dbReference>
<keyword evidence="1 3" id="KW-0238">DNA-binding</keyword>
<dbReference type="GO" id="GO:0005829">
    <property type="term" value="C:cytosol"/>
    <property type="evidence" value="ECO:0007669"/>
    <property type="project" value="TreeGrafter"/>
</dbReference>
<dbReference type="CDD" id="cd00383">
    <property type="entry name" value="trans_reg_C"/>
    <property type="match status" value="1"/>
</dbReference>
<evidence type="ECO:0000313" key="6">
    <source>
        <dbReference type="EMBL" id="AHK79893.1"/>
    </source>
</evidence>
<dbReference type="SMART" id="SM00448">
    <property type="entry name" value="REC"/>
    <property type="match status" value="1"/>
</dbReference>
<evidence type="ECO:0000259" key="4">
    <source>
        <dbReference type="PROSITE" id="PS50110"/>
    </source>
</evidence>
<evidence type="ECO:0000256" key="3">
    <source>
        <dbReference type="PROSITE-ProRule" id="PRU01091"/>
    </source>
</evidence>
<dbReference type="InterPro" id="IPR036388">
    <property type="entry name" value="WH-like_DNA-bd_sf"/>
</dbReference>
<evidence type="ECO:0000313" key="7">
    <source>
        <dbReference type="Proteomes" id="UP000019442"/>
    </source>
</evidence>
<dbReference type="PROSITE" id="PS51755">
    <property type="entry name" value="OMPR_PHOB"/>
    <property type="match status" value="1"/>
</dbReference>
<dbReference type="InterPro" id="IPR001867">
    <property type="entry name" value="OmpR/PhoB-type_DNA-bd"/>
</dbReference>
<dbReference type="PANTHER" id="PTHR48111:SF59">
    <property type="entry name" value="TRANSCRIPTIONAL REGULATORY PROTEIN BAER"/>
    <property type="match status" value="1"/>
</dbReference>
<dbReference type="Gene3D" id="3.40.50.2300">
    <property type="match status" value="1"/>
</dbReference>
<dbReference type="InterPro" id="IPR001789">
    <property type="entry name" value="Sig_transdc_resp-reg_receiver"/>
</dbReference>
<feature type="modified residue" description="4-aspartylphosphate" evidence="2">
    <location>
        <position position="47"/>
    </location>
</feature>
<evidence type="ECO:0000256" key="2">
    <source>
        <dbReference type="PROSITE-ProRule" id="PRU00169"/>
    </source>
</evidence>
<protein>
    <submittedName>
        <fullName evidence="6">Two-component system regulatory protein</fullName>
    </submittedName>
</protein>
<dbReference type="InterPro" id="IPR039420">
    <property type="entry name" value="WalR-like"/>
</dbReference>
<keyword evidence="2" id="KW-0597">Phosphoprotein</keyword>
<evidence type="ECO:0000259" key="5">
    <source>
        <dbReference type="PROSITE" id="PS51755"/>
    </source>
</evidence>
<proteinExistence type="predicted"/>
<dbReference type="SUPFAM" id="SSF46894">
    <property type="entry name" value="C-terminal effector domain of the bipartite response regulators"/>
    <property type="match status" value="1"/>
</dbReference>
<dbReference type="PANTHER" id="PTHR48111">
    <property type="entry name" value="REGULATOR OF RPOS"/>
    <property type="match status" value="1"/>
</dbReference>
<dbReference type="KEGG" id="hhc:M911_12835"/>
<dbReference type="HOGENOM" id="CLU_000445_30_4_6"/>
<accession>W8KL42</accession>
<feature type="domain" description="Response regulatory" evidence="4">
    <location>
        <begin position="1"/>
        <end position="111"/>
    </location>
</feature>
<dbReference type="Gene3D" id="6.10.250.690">
    <property type="match status" value="1"/>
</dbReference>
<dbReference type="SMART" id="SM00862">
    <property type="entry name" value="Trans_reg_C"/>
    <property type="match status" value="1"/>
</dbReference>
<reference evidence="6 7" key="1">
    <citation type="journal article" date="2014" name="J Genomics">
        <title>Draft Genome Sequence of the Extremely Halophilic Phototrophic Purple Sulfur Bacterium Halorhodospira halochloris.</title>
        <authorList>
            <person name="Singh K.S."/>
            <person name="Kirksey J."/>
            <person name="Hoff W.D."/>
            <person name="Deole R."/>
        </authorList>
    </citation>
    <scope>NUCLEOTIDE SEQUENCE [LARGE SCALE GENOMIC DNA]</scope>
    <source>
        <strain evidence="6 7">A</strain>
    </source>
</reference>
<feature type="DNA-binding region" description="OmpR/PhoB-type" evidence="3">
    <location>
        <begin position="120"/>
        <end position="222"/>
    </location>
</feature>
<name>W8KL42_9GAMM</name>
<dbReference type="Gene3D" id="1.10.10.10">
    <property type="entry name" value="Winged helix-like DNA-binding domain superfamily/Winged helix DNA-binding domain"/>
    <property type="match status" value="1"/>
</dbReference>
<organism evidence="6 7">
    <name type="scientific">Ectothiorhodospira haloalkaliphila</name>
    <dbReference type="NCBI Taxonomy" id="421628"/>
    <lineage>
        <taxon>Bacteria</taxon>
        <taxon>Pseudomonadati</taxon>
        <taxon>Pseudomonadota</taxon>
        <taxon>Gammaproteobacteria</taxon>
        <taxon>Chromatiales</taxon>
        <taxon>Ectothiorhodospiraceae</taxon>
        <taxon>Ectothiorhodospira</taxon>
    </lineage>
</organism>
<dbReference type="PROSITE" id="PS50110">
    <property type="entry name" value="RESPONSE_REGULATORY"/>
    <property type="match status" value="1"/>
</dbReference>
<gene>
    <name evidence="6" type="ORF">M911_12835</name>
</gene>
<dbReference type="EMBL" id="CP007268">
    <property type="protein sequence ID" value="AHK79893.1"/>
    <property type="molecule type" value="Genomic_DNA"/>
</dbReference>